<dbReference type="EMBL" id="AE006914">
    <property type="protein sequence ID" value="AAL02699.1"/>
    <property type="molecule type" value="Genomic_DNA"/>
</dbReference>
<proteinExistence type="predicted"/>
<evidence type="ECO:0000256" key="1">
    <source>
        <dbReference type="SAM" id="Phobius"/>
    </source>
</evidence>
<dbReference type="KEGG" id="rco:RC0161"/>
<protein>
    <submittedName>
        <fullName evidence="2">Uncharacterized protein</fullName>
    </submittedName>
</protein>
<dbReference type="GeneID" id="69247869"/>
<dbReference type="InterPro" id="IPR010235">
    <property type="entry name" value="HepT"/>
</dbReference>
<gene>
    <name evidence="2" type="ordered locus">RC0161</name>
</gene>
<dbReference type="Pfam" id="PF08780">
    <property type="entry name" value="NTase_sub_bind"/>
    <property type="match status" value="1"/>
</dbReference>
<keyword evidence="1" id="KW-1133">Transmembrane helix</keyword>
<accession>Q92JA6</accession>
<evidence type="ECO:0000313" key="3">
    <source>
        <dbReference type="Proteomes" id="UP000000816"/>
    </source>
</evidence>
<dbReference type="PIR" id="A97720">
    <property type="entry name" value="A97720"/>
</dbReference>
<dbReference type="SUPFAM" id="SSF81593">
    <property type="entry name" value="Nucleotidyltransferase substrate binding subunit/domain"/>
    <property type="match status" value="1"/>
</dbReference>
<dbReference type="HOGENOM" id="CLU_102512_0_0_5"/>
<reference evidence="2 3" key="1">
    <citation type="journal article" date="2001" name="Science">
        <title>Mechanisms of evolution in Rickettsia conorii and R. prowazekii.</title>
        <authorList>
            <person name="Ogata H."/>
            <person name="Audic S."/>
            <person name="Renesto-Audiffren P."/>
            <person name="Fournier P.-E."/>
            <person name="Barbe V."/>
            <person name="Samson D."/>
            <person name="Roux V."/>
            <person name="Cossart P."/>
            <person name="Weissenbach J."/>
            <person name="Claverie J.-M."/>
            <person name="Raoult D."/>
        </authorList>
    </citation>
    <scope>NUCLEOTIDE SEQUENCE [LARGE SCALE GENOMIC DNA]</scope>
    <source>
        <strain evidence="3">ATCC VR-613 / Malish 7</strain>
    </source>
</reference>
<dbReference type="NCBIfam" id="TIGR01987">
    <property type="entry name" value="HI0074"/>
    <property type="match status" value="1"/>
</dbReference>
<feature type="transmembrane region" description="Helical" evidence="1">
    <location>
        <begin position="6"/>
        <end position="27"/>
    </location>
</feature>
<dbReference type="RefSeq" id="WP_010976837.1">
    <property type="nucleotide sequence ID" value="NC_003103.1"/>
</dbReference>
<evidence type="ECO:0000313" key="2">
    <source>
        <dbReference type="EMBL" id="AAL02699.1"/>
    </source>
</evidence>
<organism evidence="2 3">
    <name type="scientific">Rickettsia conorii (strain ATCC VR-613 / Malish 7)</name>
    <dbReference type="NCBI Taxonomy" id="272944"/>
    <lineage>
        <taxon>Bacteria</taxon>
        <taxon>Pseudomonadati</taxon>
        <taxon>Pseudomonadota</taxon>
        <taxon>Alphaproteobacteria</taxon>
        <taxon>Rickettsiales</taxon>
        <taxon>Rickettsiaceae</taxon>
        <taxon>Rickettsieae</taxon>
        <taxon>Rickettsia</taxon>
        <taxon>spotted fever group</taxon>
    </lineage>
</organism>
<dbReference type="Proteomes" id="UP000000816">
    <property type="component" value="Chromosome"/>
</dbReference>
<keyword evidence="2" id="KW-0808">Transferase</keyword>
<keyword evidence="2" id="KW-0012">Acyltransferase</keyword>
<dbReference type="AlphaFoldDB" id="Q92JA6"/>
<keyword evidence="1" id="KW-0472">Membrane</keyword>
<sequence length="202" mass="24077">MAFWLFVLEGITMSVLILILQLSALIFQDQEWLAVISIIENADTLLKIDCVRFESTKISSELYKNILKEKKLYMSKINLKLEKFRKAFMTLEDIYLKPTTEDRAYIDATIQRFEFTFELAWKFLKEYFSQKGTFLHYPKEVIKEAFVAGIINDESLWIYMLTDRSNMISYTYDKKLADEIYNRIRNYVPELKKLLNIIDLKI</sequence>
<keyword evidence="1" id="KW-0812">Transmembrane</keyword>
<dbReference type="GO" id="GO:0016746">
    <property type="term" value="F:acyltransferase activity"/>
    <property type="evidence" value="ECO:0007669"/>
    <property type="project" value="UniProtKB-KW"/>
</dbReference>
<name>Q92JA6_RICCN</name>
<dbReference type="Gene3D" id="1.20.120.330">
    <property type="entry name" value="Nucleotidyltransferases domain 2"/>
    <property type="match status" value="1"/>
</dbReference>